<organism evidence="1 2">
    <name type="scientific">Secundilactobacillus pentosiphilus</name>
    <dbReference type="NCBI Taxonomy" id="1714682"/>
    <lineage>
        <taxon>Bacteria</taxon>
        <taxon>Bacillati</taxon>
        <taxon>Bacillota</taxon>
        <taxon>Bacilli</taxon>
        <taxon>Lactobacillales</taxon>
        <taxon>Lactobacillaceae</taxon>
        <taxon>Secundilactobacillus</taxon>
    </lineage>
</organism>
<dbReference type="Proteomes" id="UP000198430">
    <property type="component" value="Unassembled WGS sequence"/>
</dbReference>
<sequence>MEILKDYRVKPTPVKPKKKRIRHEWRNATEVAKYLHVSKSWVAQQIRKPENPLPTHPSFKDNAESIRRQFDLNEVDEWVLNRR</sequence>
<evidence type="ECO:0000313" key="1">
    <source>
        <dbReference type="EMBL" id="GAX04118.1"/>
    </source>
</evidence>
<dbReference type="EMBL" id="BCMH01000012">
    <property type="protein sequence ID" value="GAX04118.1"/>
    <property type="molecule type" value="Genomic_DNA"/>
</dbReference>
<keyword evidence="2" id="KW-1185">Reference proteome</keyword>
<dbReference type="AlphaFoldDB" id="A0A1Z5IR69"/>
<name>A0A1Z5IR69_9LACO</name>
<reference evidence="1 2" key="1">
    <citation type="submission" date="2015-11" db="EMBL/GenBank/DDBJ databases">
        <title>Draft genome sequences of new species of the genus Lactobacillus isolated from orchardgrass silage.</title>
        <authorList>
            <person name="Tohno M."/>
            <person name="Tanizawa Y."/>
            <person name="Arita M."/>
        </authorList>
    </citation>
    <scope>NUCLEOTIDE SEQUENCE [LARGE SCALE GENOMIC DNA]</scope>
    <source>
        <strain evidence="1 2">IWT140</strain>
    </source>
</reference>
<proteinExistence type="predicted"/>
<comment type="caution">
    <text evidence="1">The sequence shown here is derived from an EMBL/GenBank/DDBJ whole genome shotgun (WGS) entry which is preliminary data.</text>
</comment>
<gene>
    <name evidence="1" type="ORF">IWT140_01755</name>
</gene>
<protein>
    <submittedName>
        <fullName evidence="1">Helix-turn-helix domain protein</fullName>
    </submittedName>
</protein>
<accession>A0A1Z5IR69</accession>
<evidence type="ECO:0000313" key="2">
    <source>
        <dbReference type="Proteomes" id="UP000198430"/>
    </source>
</evidence>